<proteinExistence type="predicted"/>
<gene>
    <name evidence="1" type="ORF">MJG53_012210</name>
</gene>
<organism evidence="1 2">
    <name type="scientific">Ovis ammon polii x Ovis aries</name>
    <dbReference type="NCBI Taxonomy" id="2918886"/>
    <lineage>
        <taxon>Eukaryota</taxon>
        <taxon>Metazoa</taxon>
        <taxon>Chordata</taxon>
        <taxon>Craniata</taxon>
        <taxon>Vertebrata</taxon>
        <taxon>Euteleostomi</taxon>
        <taxon>Mammalia</taxon>
        <taxon>Eutheria</taxon>
        <taxon>Laurasiatheria</taxon>
        <taxon>Artiodactyla</taxon>
        <taxon>Ruminantia</taxon>
        <taxon>Pecora</taxon>
        <taxon>Bovidae</taxon>
        <taxon>Caprinae</taxon>
        <taxon>Ovis</taxon>
    </lineage>
</organism>
<sequence length="244" mass="28066">MLLRSTTARIRNLSAKPSRPFCLKEKKTQLVPPPKIIHSDDVGYWNHDNKRNTEKHTVKAFFPFKGASLPQSMAGDRISYPVSWHWKNLTELDQLWMLKCLRFNWYINISPTPYEQGVWKKHYIQMVKELHVSKPKFLFSSPECPETKLNEANECFSAIQETEGATKPEIVDKESDTDITERAPQEQINHDHLSSVDGTHKNNRSDMMSALGLGIEEDIESPWDSEVPSSIIVLKCKQLSDVKT</sequence>
<evidence type="ECO:0000313" key="2">
    <source>
        <dbReference type="Proteomes" id="UP001057279"/>
    </source>
</evidence>
<reference evidence="1" key="1">
    <citation type="submission" date="2022-03" db="EMBL/GenBank/DDBJ databases">
        <title>Genomic analyses of argali, domestic sheep and their hybrids provide insights into chromosomal evolution, heterosis and genetic basis of agronomic traits.</title>
        <authorList>
            <person name="Li M."/>
        </authorList>
    </citation>
    <scope>NUCLEOTIDE SEQUENCE</scope>
    <source>
        <strain evidence="1">F1 hybrid</strain>
    </source>
</reference>
<dbReference type="Proteomes" id="UP001057279">
    <property type="component" value="Linkage Group LG14"/>
</dbReference>
<keyword evidence="2" id="KW-1185">Reference proteome</keyword>
<evidence type="ECO:0000313" key="1">
    <source>
        <dbReference type="EMBL" id="KAI4574034.1"/>
    </source>
</evidence>
<dbReference type="EMBL" id="CM043039">
    <property type="protein sequence ID" value="KAI4574034.1"/>
    <property type="molecule type" value="Genomic_DNA"/>
</dbReference>
<comment type="caution">
    <text evidence="1">The sequence shown here is derived from an EMBL/GenBank/DDBJ whole genome shotgun (WGS) entry which is preliminary data.</text>
</comment>
<accession>A0ACB9UN53</accession>
<name>A0ACB9UN53_9CETA</name>
<protein>
    <submittedName>
        <fullName evidence="1">Uncharacterized protein</fullName>
    </submittedName>
</protein>